<dbReference type="Pfam" id="PF12953">
    <property type="entry name" value="DUF3842"/>
    <property type="match status" value="1"/>
</dbReference>
<dbReference type="AlphaFoldDB" id="A0A9D2RFN1"/>
<reference evidence="1" key="2">
    <citation type="submission" date="2021-04" db="EMBL/GenBank/DDBJ databases">
        <authorList>
            <person name="Gilroy R."/>
        </authorList>
    </citation>
    <scope>NUCLEOTIDE SEQUENCE</scope>
    <source>
        <strain evidence="1">ChiBcec15-3976</strain>
    </source>
</reference>
<reference evidence="1" key="1">
    <citation type="journal article" date="2021" name="PeerJ">
        <title>Extensive microbial diversity within the chicken gut microbiome revealed by metagenomics and culture.</title>
        <authorList>
            <person name="Gilroy R."/>
            <person name="Ravi A."/>
            <person name="Getino M."/>
            <person name="Pursley I."/>
            <person name="Horton D.L."/>
            <person name="Alikhan N.F."/>
            <person name="Baker D."/>
            <person name="Gharbi K."/>
            <person name="Hall N."/>
            <person name="Watson M."/>
            <person name="Adriaenssens E.M."/>
            <person name="Foster-Nyarko E."/>
            <person name="Jarju S."/>
            <person name="Secka A."/>
            <person name="Antonio M."/>
            <person name="Oren A."/>
            <person name="Chaudhuri R.R."/>
            <person name="La Ragione R."/>
            <person name="Hildebrand F."/>
            <person name="Pallen M.J."/>
        </authorList>
    </citation>
    <scope>NUCLEOTIDE SEQUENCE</scope>
    <source>
        <strain evidence="1">ChiBcec15-3976</strain>
    </source>
</reference>
<dbReference type="EMBL" id="DWUU01000036">
    <property type="protein sequence ID" value="HJD42536.1"/>
    <property type="molecule type" value="Genomic_DNA"/>
</dbReference>
<comment type="caution">
    <text evidence="1">The sequence shown here is derived from an EMBL/GenBank/DDBJ whole genome shotgun (WGS) entry which is preliminary data.</text>
</comment>
<dbReference type="Proteomes" id="UP000823909">
    <property type="component" value="Unassembled WGS sequence"/>
</dbReference>
<name>A0A9D2RFN1_9FIRM</name>
<evidence type="ECO:0000313" key="2">
    <source>
        <dbReference type="Proteomes" id="UP000823909"/>
    </source>
</evidence>
<dbReference type="InterPro" id="IPR024208">
    <property type="entry name" value="DUF3842"/>
</dbReference>
<evidence type="ECO:0000313" key="1">
    <source>
        <dbReference type="EMBL" id="HJD42536.1"/>
    </source>
</evidence>
<accession>A0A9D2RFN1</accession>
<proteinExistence type="predicted"/>
<sequence>MRVLVIDGQGGGLGKQLVSAVKGYDRGIEVIAVGTNSAATNAMLKAGADQAATGENSVVTVCRSADVIMGPVGIVIADAMLGEITPRMAQAVGQSTAKRILIPVNLCDNIVVGIEAMSISGRVECAVDALKDIVSDMG</sequence>
<gene>
    <name evidence="1" type="ORF">H9910_05965</name>
</gene>
<protein>
    <submittedName>
        <fullName evidence="1">DUF3842 family protein</fullName>
    </submittedName>
</protein>
<organism evidence="1 2">
    <name type="scientific">Candidatus Mediterraneibacter quadrami</name>
    <dbReference type="NCBI Taxonomy" id="2838684"/>
    <lineage>
        <taxon>Bacteria</taxon>
        <taxon>Bacillati</taxon>
        <taxon>Bacillota</taxon>
        <taxon>Clostridia</taxon>
        <taxon>Lachnospirales</taxon>
        <taxon>Lachnospiraceae</taxon>
        <taxon>Mediterraneibacter</taxon>
    </lineage>
</organism>